<comment type="caution">
    <text evidence="1">The sequence shown here is derived from an EMBL/GenBank/DDBJ whole genome shotgun (WGS) entry which is preliminary data.</text>
</comment>
<dbReference type="RefSeq" id="WP_208232661.1">
    <property type="nucleotide sequence ID" value="NZ_JAGEVG010000004.1"/>
</dbReference>
<dbReference type="PROSITE" id="PS51257">
    <property type="entry name" value="PROKAR_LIPOPROTEIN"/>
    <property type="match status" value="1"/>
</dbReference>
<proteinExistence type="predicted"/>
<dbReference type="Proteomes" id="UP000681315">
    <property type="component" value="Unassembled WGS sequence"/>
</dbReference>
<dbReference type="EMBL" id="JAGEVG010000004">
    <property type="protein sequence ID" value="MBO3097509.1"/>
    <property type="molecule type" value="Genomic_DNA"/>
</dbReference>
<evidence type="ECO:0008006" key="3">
    <source>
        <dbReference type="Google" id="ProtNLM"/>
    </source>
</evidence>
<gene>
    <name evidence="1" type="ORF">J4051_04480</name>
</gene>
<protein>
    <recommendedName>
        <fullName evidence="3">Lipoprotein</fullName>
    </recommendedName>
</protein>
<evidence type="ECO:0000313" key="1">
    <source>
        <dbReference type="EMBL" id="MBO3097509.1"/>
    </source>
</evidence>
<accession>A0ABS3SP81</accession>
<name>A0ABS3SP81_9FLAO</name>
<keyword evidence="2" id="KW-1185">Reference proteome</keyword>
<sequence>MKNNIYIIAFLMIGSLVISCSTDYDLNYQNNYEESHKAWLDFKKLSGNSYQYTVVGSSWTGFRWETTITILKGEAVERHFKFSDPDDVPDQNVEWIEKGQEVGSHQDQAAEALTLDEIYAKAKKEWLIKRENAKVYFETDYNGLISTCGYVENGCMDDCFVGIKIKNIERLSP</sequence>
<reference evidence="1 2" key="1">
    <citation type="submission" date="2021-03" db="EMBL/GenBank/DDBJ databases">
        <title>Gelidibacter sp. nov., isolated from costal sediment.</title>
        <authorList>
            <person name="Lun K.-Y."/>
        </authorList>
    </citation>
    <scope>NUCLEOTIDE SEQUENCE [LARGE SCALE GENOMIC DNA]</scope>
    <source>
        <strain evidence="1 2">DF109</strain>
    </source>
</reference>
<organism evidence="1 2">
    <name type="scientific">Gelidibacter pelagius</name>
    <dbReference type="NCBI Taxonomy" id="2819985"/>
    <lineage>
        <taxon>Bacteria</taxon>
        <taxon>Pseudomonadati</taxon>
        <taxon>Bacteroidota</taxon>
        <taxon>Flavobacteriia</taxon>
        <taxon>Flavobacteriales</taxon>
        <taxon>Flavobacteriaceae</taxon>
        <taxon>Gelidibacter</taxon>
    </lineage>
</organism>
<evidence type="ECO:0000313" key="2">
    <source>
        <dbReference type="Proteomes" id="UP000681315"/>
    </source>
</evidence>